<feature type="domain" description="C2H2-type" evidence="2">
    <location>
        <begin position="32"/>
        <end position="53"/>
    </location>
</feature>
<keyword evidence="4" id="KW-1185">Reference proteome</keyword>
<name>A0A2C5Y151_9HYPO</name>
<sequence length="187" mass="21622">MHCSLPPHSATIYFASPDDYETHYLNTHTNRCLECRKNFPSSHFLGLHVEECHDPLVLVQRERGQRTYSCFVPECERKCQTPQKRRMHLIDKHMYPRNFFFAVTQEGVDKRHSLLVDNRRRQRRHAQSSREKAGELQAAGSHVAVDHHSEKPEEIGDMSSLTGAMNALQLIPSSVRFGRGRPGFSRK</sequence>
<evidence type="ECO:0000259" key="2">
    <source>
        <dbReference type="PROSITE" id="PS00028"/>
    </source>
</evidence>
<dbReference type="Proteomes" id="UP000226192">
    <property type="component" value="Unassembled WGS sequence"/>
</dbReference>
<dbReference type="EMBL" id="NJET01000054">
    <property type="protein sequence ID" value="PHH63225.1"/>
    <property type="molecule type" value="Genomic_DNA"/>
</dbReference>
<proteinExistence type="predicted"/>
<dbReference type="AlphaFoldDB" id="A0A2C5Y151"/>
<dbReference type="InterPro" id="IPR013087">
    <property type="entry name" value="Znf_C2H2_type"/>
</dbReference>
<gene>
    <name evidence="3" type="ORF">CDD81_6177</name>
</gene>
<organism evidence="3 4">
    <name type="scientific">Ophiocordyceps australis</name>
    <dbReference type="NCBI Taxonomy" id="1399860"/>
    <lineage>
        <taxon>Eukaryota</taxon>
        <taxon>Fungi</taxon>
        <taxon>Dikarya</taxon>
        <taxon>Ascomycota</taxon>
        <taxon>Pezizomycotina</taxon>
        <taxon>Sordariomycetes</taxon>
        <taxon>Hypocreomycetidae</taxon>
        <taxon>Hypocreales</taxon>
        <taxon>Ophiocordycipitaceae</taxon>
        <taxon>Ophiocordyceps</taxon>
    </lineage>
</organism>
<feature type="region of interest" description="Disordered" evidence="1">
    <location>
        <begin position="118"/>
        <end position="157"/>
    </location>
</feature>
<dbReference type="OrthoDB" id="18440at2759"/>
<dbReference type="PANTHER" id="PTHR21354">
    <property type="entry name" value="ZINC FINGER PROTEIN 511"/>
    <property type="match status" value="1"/>
</dbReference>
<evidence type="ECO:0000313" key="3">
    <source>
        <dbReference type="EMBL" id="PHH63225.1"/>
    </source>
</evidence>
<feature type="compositionally biased region" description="Basic and acidic residues" evidence="1">
    <location>
        <begin position="144"/>
        <end position="154"/>
    </location>
</feature>
<dbReference type="PANTHER" id="PTHR21354:SF0">
    <property type="entry name" value="ZINC FINGER PROTEIN 511"/>
    <property type="match status" value="1"/>
</dbReference>
<dbReference type="InterPro" id="IPR039258">
    <property type="entry name" value="ZNF511"/>
</dbReference>
<protein>
    <recommendedName>
        <fullName evidence="2">C2H2-type domain-containing protein</fullName>
    </recommendedName>
</protein>
<dbReference type="PROSITE" id="PS00028">
    <property type="entry name" value="ZINC_FINGER_C2H2_1"/>
    <property type="match status" value="1"/>
</dbReference>
<reference evidence="3 4" key="1">
    <citation type="submission" date="2017-06" db="EMBL/GenBank/DDBJ databases">
        <title>Ant-infecting Ophiocordyceps genomes reveal a high diversity of potential behavioral manipulation genes and a possible major role for enterotoxins.</title>
        <authorList>
            <person name="De Bekker C."/>
            <person name="Evans H.C."/>
            <person name="Brachmann A."/>
            <person name="Hughes D.P."/>
        </authorList>
    </citation>
    <scope>NUCLEOTIDE SEQUENCE [LARGE SCALE GENOMIC DNA]</scope>
    <source>
        <strain evidence="3 4">Map64</strain>
    </source>
</reference>
<evidence type="ECO:0000256" key="1">
    <source>
        <dbReference type="SAM" id="MobiDB-lite"/>
    </source>
</evidence>
<accession>A0A2C5Y151</accession>
<comment type="caution">
    <text evidence="3">The sequence shown here is derived from an EMBL/GenBank/DDBJ whole genome shotgun (WGS) entry which is preliminary data.</text>
</comment>
<evidence type="ECO:0000313" key="4">
    <source>
        <dbReference type="Proteomes" id="UP000226192"/>
    </source>
</evidence>